<reference evidence="3 4" key="1">
    <citation type="journal article" date="2013" name="Curr. Biol.">
        <title>The Genome of the Foraminiferan Reticulomyxa filosa.</title>
        <authorList>
            <person name="Glockner G."/>
            <person name="Hulsmann N."/>
            <person name="Schleicher M."/>
            <person name="Noegel A.A."/>
            <person name="Eichinger L."/>
            <person name="Gallinger C."/>
            <person name="Pawlowski J."/>
            <person name="Sierra R."/>
            <person name="Euteneuer U."/>
            <person name="Pillet L."/>
            <person name="Moustafa A."/>
            <person name="Platzer M."/>
            <person name="Groth M."/>
            <person name="Szafranski K."/>
            <person name="Schliwa M."/>
        </authorList>
    </citation>
    <scope>NUCLEOTIDE SEQUENCE [LARGE SCALE GENOMIC DNA]</scope>
</reference>
<dbReference type="InterPro" id="IPR016024">
    <property type="entry name" value="ARM-type_fold"/>
</dbReference>
<accession>X6M394</accession>
<dbReference type="OrthoDB" id="120976at2759"/>
<dbReference type="PANTHER" id="PTHR46844">
    <property type="entry name" value="SLR5058 PROTEIN"/>
    <property type="match status" value="1"/>
</dbReference>
<dbReference type="InterPro" id="IPR011989">
    <property type="entry name" value="ARM-like"/>
</dbReference>
<dbReference type="InterPro" id="IPR027417">
    <property type="entry name" value="P-loop_NTPase"/>
</dbReference>
<evidence type="ECO:0000259" key="2">
    <source>
        <dbReference type="PROSITE" id="PS50837"/>
    </source>
</evidence>
<dbReference type="EMBL" id="ASPP01025338">
    <property type="protein sequence ID" value="ETO08121.1"/>
    <property type="molecule type" value="Genomic_DNA"/>
</dbReference>
<feature type="non-terminal residue" evidence="3">
    <location>
        <position position="1071"/>
    </location>
</feature>
<feature type="compositionally biased region" description="Basic and acidic residues" evidence="1">
    <location>
        <begin position="52"/>
        <end position="72"/>
    </location>
</feature>
<sequence>MSEKHSGRRSSIEKLKGFYRSQNELVPLFDDPPQPINSCYIQLTFLDTRQLQERKEKMEAKNGSNEEKKEEREDKDEHEEHSKDGRWPNLLDHSIIYGNGQKTIELHDIWQEKQQDKSNKCRHISIRGEAGSGKSVLMKRIAYLWANDQIWNDQFQWILHIPLRKIVHLFDNNKSNLTNESTKCQWSKIMKELNIPQWDANDKKIVCSKNGLLLLDGFDEIANELNKRPGLRKWLQHCIENRNYCVIMTSRPNVMCSYLDNNVKVLNVIGFQSQDIPTYIYSYFQNISKNGNYTGQADMLIKTLDKNPNLKLLGHTPLYLRLLCYLSSEKKEDHEPLLNDLNNISLSKLYEKLFECYMKWNWIKLNVEKPIPNKQTFFHIFRMEIDYLSHIAWEGLKQGQALISCEIQQKVLDSIKIKHPRTHISVVSQWSRVNSFGILQGQQSINPSHPIHSVYFPHLTFQEWFAAYYLVNCLYQSSEQKEHQEVCSILTNEQLTPKYSLMIPFMAGILYNNIENKKDHKGSGLLYFWTLLHSSPPHFLSAHQMMLYMRCLNACKADTSSSFLSSQLQICHQSLIASFGSLLKAWINFDKDSTYAYTRDLFLELNRRIVCRPLNNVMEFHLPNLQHVLMHQQIHSYIINQLQYFQEQLDLRDDNDGLIKDQLRLLSYLCVSTKTCDIAVQCIKKSFKYSNEHIREICIAIFCAMAAKWSESQMNEILPLLVEEICKRGSHLHNQCVKALSDISSNLSTEQVHTVLKNMINAFNSKQIPFCSLCARAIGTLSARLDEKQVDKDAFEFLVNGLNNNEDSVYYACATSLEKLSMKLNEAQRIDTCNRLKSRLYSDNRGINDDVLTACTKTFVSISIQKHGKELLDILDYLMRGINNQKQYICVSSIKLLIEIVMKLHLTQLNAAFKFLMNGLKQKKQHVFKVCSGLLVEMSMKWHQTQLNKIFMDIRYLCVQAIQRLLSLELNFKQVDNAFNYLLNGLTDVAKGVQSVCVETLGSASMKWNKMQLNITFQCLLSRFNNKSEDILVRMSCAESLGRIAIKMDSMQLDCTLKCLKNGLSDDENAF</sequence>
<dbReference type="Gene3D" id="1.25.10.10">
    <property type="entry name" value="Leucine-rich Repeat Variant"/>
    <property type="match status" value="2"/>
</dbReference>
<dbReference type="InterPro" id="IPR007111">
    <property type="entry name" value="NACHT_NTPase"/>
</dbReference>
<keyword evidence="4" id="KW-1185">Reference proteome</keyword>
<feature type="region of interest" description="Disordered" evidence="1">
    <location>
        <begin position="52"/>
        <end position="87"/>
    </location>
</feature>
<comment type="caution">
    <text evidence="3">The sequence shown here is derived from an EMBL/GenBank/DDBJ whole genome shotgun (WGS) entry which is preliminary data.</text>
</comment>
<organism evidence="3 4">
    <name type="scientific">Reticulomyxa filosa</name>
    <dbReference type="NCBI Taxonomy" id="46433"/>
    <lineage>
        <taxon>Eukaryota</taxon>
        <taxon>Sar</taxon>
        <taxon>Rhizaria</taxon>
        <taxon>Retaria</taxon>
        <taxon>Foraminifera</taxon>
        <taxon>Monothalamids</taxon>
        <taxon>Reticulomyxidae</taxon>
        <taxon>Reticulomyxa</taxon>
    </lineage>
</organism>
<dbReference type="Gene3D" id="3.40.50.300">
    <property type="entry name" value="P-loop containing nucleotide triphosphate hydrolases"/>
    <property type="match status" value="1"/>
</dbReference>
<evidence type="ECO:0000256" key="1">
    <source>
        <dbReference type="SAM" id="MobiDB-lite"/>
    </source>
</evidence>
<name>X6M394_RETFI</name>
<dbReference type="PROSITE" id="PS50837">
    <property type="entry name" value="NACHT"/>
    <property type="match status" value="1"/>
</dbReference>
<dbReference type="Proteomes" id="UP000023152">
    <property type="component" value="Unassembled WGS sequence"/>
</dbReference>
<gene>
    <name evidence="3" type="ORF">RFI_29269</name>
</gene>
<dbReference type="AlphaFoldDB" id="X6M394"/>
<dbReference type="SUPFAM" id="SSF48371">
    <property type="entry name" value="ARM repeat"/>
    <property type="match status" value="1"/>
</dbReference>
<proteinExistence type="predicted"/>
<dbReference type="PANTHER" id="PTHR46844:SF1">
    <property type="entry name" value="SLR5058 PROTEIN"/>
    <property type="match status" value="1"/>
</dbReference>
<evidence type="ECO:0000313" key="4">
    <source>
        <dbReference type="Proteomes" id="UP000023152"/>
    </source>
</evidence>
<evidence type="ECO:0000313" key="3">
    <source>
        <dbReference type="EMBL" id="ETO08121.1"/>
    </source>
</evidence>
<dbReference type="SUPFAM" id="SSF52540">
    <property type="entry name" value="P-loop containing nucleoside triphosphate hydrolases"/>
    <property type="match status" value="1"/>
</dbReference>
<feature type="domain" description="NACHT" evidence="2">
    <location>
        <begin position="122"/>
        <end position="253"/>
    </location>
</feature>
<dbReference type="Pfam" id="PF05729">
    <property type="entry name" value="NACHT"/>
    <property type="match status" value="1"/>
</dbReference>
<protein>
    <recommendedName>
        <fullName evidence="2">NACHT domain-containing protein</fullName>
    </recommendedName>
</protein>